<dbReference type="AlphaFoldDB" id="A0A645E440"/>
<dbReference type="EMBL" id="VSSQ01042863">
    <property type="protein sequence ID" value="MPM96487.1"/>
    <property type="molecule type" value="Genomic_DNA"/>
</dbReference>
<proteinExistence type="predicted"/>
<organism evidence="1">
    <name type="scientific">bioreactor metagenome</name>
    <dbReference type="NCBI Taxonomy" id="1076179"/>
    <lineage>
        <taxon>unclassified sequences</taxon>
        <taxon>metagenomes</taxon>
        <taxon>ecological metagenomes</taxon>
    </lineage>
</organism>
<reference evidence="1" key="1">
    <citation type="submission" date="2019-08" db="EMBL/GenBank/DDBJ databases">
        <authorList>
            <person name="Kucharzyk K."/>
            <person name="Murdoch R.W."/>
            <person name="Higgins S."/>
            <person name="Loffler F."/>
        </authorList>
    </citation>
    <scope>NUCLEOTIDE SEQUENCE</scope>
</reference>
<gene>
    <name evidence="1" type="ORF">SDC9_143650</name>
</gene>
<name>A0A645E440_9ZZZZ</name>
<protein>
    <submittedName>
        <fullName evidence="1">Uncharacterized protein</fullName>
    </submittedName>
</protein>
<comment type="caution">
    <text evidence="1">The sequence shown here is derived from an EMBL/GenBank/DDBJ whole genome shotgun (WGS) entry which is preliminary data.</text>
</comment>
<accession>A0A645E440</accession>
<evidence type="ECO:0000313" key="1">
    <source>
        <dbReference type="EMBL" id="MPM96487.1"/>
    </source>
</evidence>
<sequence>MGESVAKKTAKRDIFLKTSAAKHQCIRPALSGFTDFQGIPNGMLTIGIHCYYNIITFKMLIYIIQSDFQCISLAVVLGVGDNLGISCGGIKYLLIIGAAPIVHYDCFKV</sequence>